<evidence type="ECO:0000313" key="1">
    <source>
        <dbReference type="EMBL" id="KIK63258.1"/>
    </source>
</evidence>
<reference evidence="1 2" key="1">
    <citation type="submission" date="2014-04" db="EMBL/GenBank/DDBJ databases">
        <title>Evolutionary Origins and Diversification of the Mycorrhizal Mutualists.</title>
        <authorList>
            <consortium name="DOE Joint Genome Institute"/>
            <consortium name="Mycorrhizal Genomics Consortium"/>
            <person name="Kohler A."/>
            <person name="Kuo A."/>
            <person name="Nagy L.G."/>
            <person name="Floudas D."/>
            <person name="Copeland A."/>
            <person name="Barry K.W."/>
            <person name="Cichocki N."/>
            <person name="Veneault-Fourrey C."/>
            <person name="LaButti K."/>
            <person name="Lindquist E.A."/>
            <person name="Lipzen A."/>
            <person name="Lundell T."/>
            <person name="Morin E."/>
            <person name="Murat C."/>
            <person name="Riley R."/>
            <person name="Ohm R."/>
            <person name="Sun H."/>
            <person name="Tunlid A."/>
            <person name="Henrissat B."/>
            <person name="Grigoriev I.V."/>
            <person name="Hibbett D.S."/>
            <person name="Martin F."/>
        </authorList>
    </citation>
    <scope>NUCLEOTIDE SEQUENCE [LARGE SCALE GENOMIC DNA]</scope>
    <source>
        <strain evidence="1 2">FD-317 M1</strain>
    </source>
</reference>
<dbReference type="EMBL" id="KN834765">
    <property type="protein sequence ID" value="KIK63258.1"/>
    <property type="molecule type" value="Genomic_DNA"/>
</dbReference>
<organism evidence="1 2">
    <name type="scientific">Collybiopsis luxurians FD-317 M1</name>
    <dbReference type="NCBI Taxonomy" id="944289"/>
    <lineage>
        <taxon>Eukaryota</taxon>
        <taxon>Fungi</taxon>
        <taxon>Dikarya</taxon>
        <taxon>Basidiomycota</taxon>
        <taxon>Agaricomycotina</taxon>
        <taxon>Agaricomycetes</taxon>
        <taxon>Agaricomycetidae</taxon>
        <taxon>Agaricales</taxon>
        <taxon>Marasmiineae</taxon>
        <taxon>Omphalotaceae</taxon>
        <taxon>Collybiopsis</taxon>
        <taxon>Collybiopsis luxurians</taxon>
    </lineage>
</organism>
<dbReference type="HOGENOM" id="CLU_007383_12_3_1"/>
<evidence type="ECO:0000313" key="2">
    <source>
        <dbReference type="Proteomes" id="UP000053593"/>
    </source>
</evidence>
<dbReference type="SUPFAM" id="SSF51735">
    <property type="entry name" value="NAD(P)-binding Rossmann-fold domains"/>
    <property type="match status" value="1"/>
</dbReference>
<dbReference type="OrthoDB" id="10000533at2759"/>
<protein>
    <submittedName>
        <fullName evidence="1">Uncharacterized protein</fullName>
    </submittedName>
</protein>
<dbReference type="AlphaFoldDB" id="A0A0D0D226"/>
<accession>A0A0D0D226</accession>
<dbReference type="Gene3D" id="3.40.50.720">
    <property type="entry name" value="NAD(P)-binding Rossmann-like Domain"/>
    <property type="match status" value="1"/>
</dbReference>
<dbReference type="InterPro" id="IPR036291">
    <property type="entry name" value="NAD(P)-bd_dom_sf"/>
</dbReference>
<proteinExistence type="predicted"/>
<keyword evidence="2" id="KW-1185">Reference proteome</keyword>
<sequence>MRVLVLGASGSIGFLAAQALICTGHLLTCIFQPVVPIVGEISDPTPWVEIVIDAVGRAADIKVISQSTLDAVSRATQATCPPHTPRLNYVYTSRTWIHGDNRTEVVTDTAPLRNPTELVAWLPAQEQCTIHDPPGTPGGRYALIHTDDLADMYVLACEKTAIVGGVIFDAVNEYSESVDGILSALVKVSGAKGYEYREPADSGNPRSLVLLTVSPFTMLPGTF</sequence>
<dbReference type="Proteomes" id="UP000053593">
    <property type="component" value="Unassembled WGS sequence"/>
</dbReference>
<name>A0A0D0D226_9AGAR</name>
<gene>
    <name evidence="1" type="ORF">GYMLUDRAFT_72454</name>
</gene>